<organism evidence="1 2">
    <name type="scientific">Avena sativa</name>
    <name type="common">Oat</name>
    <dbReference type="NCBI Taxonomy" id="4498"/>
    <lineage>
        <taxon>Eukaryota</taxon>
        <taxon>Viridiplantae</taxon>
        <taxon>Streptophyta</taxon>
        <taxon>Embryophyta</taxon>
        <taxon>Tracheophyta</taxon>
        <taxon>Spermatophyta</taxon>
        <taxon>Magnoliopsida</taxon>
        <taxon>Liliopsida</taxon>
        <taxon>Poales</taxon>
        <taxon>Poaceae</taxon>
        <taxon>BOP clade</taxon>
        <taxon>Pooideae</taxon>
        <taxon>Poodae</taxon>
        <taxon>Poeae</taxon>
        <taxon>Poeae Chloroplast Group 1 (Aveneae type)</taxon>
        <taxon>Aveninae</taxon>
        <taxon>Avena</taxon>
    </lineage>
</organism>
<name>A0ACD5U8I1_AVESA</name>
<keyword evidence="2" id="KW-1185">Reference proteome</keyword>
<sequence length="292" mass="31965">MSSREVPSPGHPIPLKRLLLDLLDPDLRGHALFELCKNREMFPDLAPLLWHSFGTISELLLEIITIYRALSPPSLTPAASNRVCNVLALFQCVASHPETRTPFLNAQLPCFVYPFLRTVDKTKPFEYLRLTSLGVIGALVKVEDTEVIKFLLQSEAIPPCLQAMEIGSELSKTVATSIVEKVLLDDAGLCYLCATAERFFATGHALAVVSVSLIEQPSLRLLKHIICCYLRLCDNPRALVALRICLPSMLRDGTFDNFLRGEPSIQQSLKQLLATLAAGSPVLGPAGTSMGA</sequence>
<proteinExistence type="predicted"/>
<reference evidence="1" key="2">
    <citation type="submission" date="2025-09" db="UniProtKB">
        <authorList>
            <consortium name="EnsemblPlants"/>
        </authorList>
    </citation>
    <scope>IDENTIFICATION</scope>
</reference>
<protein>
    <submittedName>
        <fullName evidence="1">Uncharacterized protein</fullName>
    </submittedName>
</protein>
<evidence type="ECO:0000313" key="1">
    <source>
        <dbReference type="EnsemblPlants" id="AVESA.00010b.r2.2AG0212160.2.CDS"/>
    </source>
</evidence>
<dbReference type="EnsemblPlants" id="AVESA.00010b.r2.2AG0212160.2">
    <property type="protein sequence ID" value="AVESA.00010b.r2.2AG0212160.2.CDS"/>
    <property type="gene ID" value="AVESA.00010b.r2.2AG0212160"/>
</dbReference>
<reference evidence="1" key="1">
    <citation type="submission" date="2021-05" db="EMBL/GenBank/DDBJ databases">
        <authorList>
            <person name="Scholz U."/>
            <person name="Mascher M."/>
            <person name="Fiebig A."/>
        </authorList>
    </citation>
    <scope>NUCLEOTIDE SEQUENCE [LARGE SCALE GENOMIC DNA]</scope>
</reference>
<dbReference type="Proteomes" id="UP001732700">
    <property type="component" value="Chromosome 2A"/>
</dbReference>
<accession>A0ACD5U8I1</accession>
<evidence type="ECO:0000313" key="2">
    <source>
        <dbReference type="Proteomes" id="UP001732700"/>
    </source>
</evidence>